<dbReference type="GO" id="GO:0004620">
    <property type="term" value="F:phospholipase activity"/>
    <property type="evidence" value="ECO:0007669"/>
    <property type="project" value="TreeGrafter"/>
</dbReference>
<proteinExistence type="predicted"/>
<dbReference type="CGD" id="CAL0000170146">
    <property type="gene designation" value="Cd36_17910"/>
</dbReference>
<dbReference type="VEuPathDB" id="FungiDB:CD36_17910"/>
<dbReference type="HOGENOM" id="CLU_007365_0_0_1"/>
<dbReference type="Pfam" id="PF02862">
    <property type="entry name" value="DDHD"/>
    <property type="match status" value="1"/>
</dbReference>
<accession>B9WAZ8</accession>
<evidence type="ECO:0000259" key="1">
    <source>
        <dbReference type="PROSITE" id="PS51043"/>
    </source>
</evidence>
<evidence type="ECO:0000313" key="2">
    <source>
        <dbReference type="CGD" id="CAL0000170146"/>
    </source>
</evidence>
<keyword evidence="3" id="KW-0378">Hydrolase</keyword>
<evidence type="ECO:0000313" key="3">
    <source>
        <dbReference type="EMBL" id="CAX43568.1"/>
    </source>
</evidence>
<feature type="domain" description="DDHD" evidence="1">
    <location>
        <begin position="519"/>
        <end position="733"/>
    </location>
</feature>
<dbReference type="GeneID" id="8045826"/>
<dbReference type="Proteomes" id="UP000002605">
    <property type="component" value="Chromosome 2"/>
</dbReference>
<keyword evidence="4" id="KW-1185">Reference proteome</keyword>
<dbReference type="PANTHER" id="PTHR23509:SF10">
    <property type="entry name" value="LD21067P"/>
    <property type="match status" value="1"/>
</dbReference>
<dbReference type="GO" id="GO:0005737">
    <property type="term" value="C:cytoplasm"/>
    <property type="evidence" value="ECO:0007669"/>
    <property type="project" value="TreeGrafter"/>
</dbReference>
<dbReference type="PANTHER" id="PTHR23509">
    <property type="entry name" value="PA-PL1 PHOSPHOLIPASE FAMILY"/>
    <property type="match status" value="1"/>
</dbReference>
<evidence type="ECO:0000313" key="4">
    <source>
        <dbReference type="Proteomes" id="UP000002605"/>
    </source>
</evidence>
<dbReference type="KEGG" id="cdu:CD36_17910"/>
<dbReference type="InterPro" id="IPR058055">
    <property type="entry name" value="PA-PLA1"/>
</dbReference>
<dbReference type="InterPro" id="IPR004177">
    <property type="entry name" value="DDHD_dom"/>
</dbReference>
<sequence>MKVPLATFANPFGYTTIRHSWILPYKFLRLFSTSPALRSTKEPTPQTVKHKVRWFYASDVPISKPEWYKYEKVKEPESFIPFSEYDSKQLEREFSKTERNLIEVNEDKLFQVDLKSLELSPIYWDGPIYEVRRGLWFSSDGMPLKAEITKEIEDGFQKLKPYTYENANEEYKKTTKSNKEKISAFNKLKQGSQTETKVDLDKQKDVIRLSNGELVLYFNKDQAVIFPGDYDSEFQIDVIRYFGPKPVSLLGVNHIQRGYSEELKESFFDKLSKTNPLPGISDAFKEDFGSIIGGEKESNKSSEDEMSDVNDLDDINMQKYLESDYDLETSKLKSNREIDHLVLCIHGIGQVLGTKYESVNFTHSINVLRNTMKSVFEQNEECQKLAGEHNRTNNRVQVLPISWRHRIDFNPQQEFDAQSPSRLPTLSQINVEGISALRDVVGDVVLDVLLFYQPRYLKEIITTVTSELNRVYKLYLKRNPDFKGKVHILGHSLGSAIAFDILSQQSGSLDGPLDINKDLAFDVDSLFLVGSPVGMFKLLEEKGIVGRGYKSSVPSQDDTFASPKCVNLYNIFHPCDPVAYRIEPLVSPSFGDFKPVDIEFAVKGLNTQFKELSNFGDELSEKISSATKWLTSSKSDGTEKTVEEKANKENALGDIIKGVVMPEDTSQDHKGLKKKIISGQALSKMTSLNMTGRMDYSLPLGVFDVSLVSAISAHVSYFDDVNTAGFILKELLTNRSTSVEETTVALKK</sequence>
<dbReference type="GO" id="GO:0046872">
    <property type="term" value="F:metal ion binding"/>
    <property type="evidence" value="ECO:0007669"/>
    <property type="project" value="InterPro"/>
</dbReference>
<dbReference type="InterPro" id="IPR029058">
    <property type="entry name" value="AB_hydrolase_fold"/>
</dbReference>
<dbReference type="eggNOG" id="KOG2308">
    <property type="taxonomic scope" value="Eukaryota"/>
</dbReference>
<dbReference type="InterPro" id="IPR057826">
    <property type="entry name" value="WWE_C20G8.02"/>
</dbReference>
<protein>
    <submittedName>
        <fullName evidence="3">Phospholipase, mitochondrial, putative</fullName>
        <ecNumber evidence="3">3.1.1.-</ecNumber>
    </submittedName>
</protein>
<dbReference type="SUPFAM" id="SSF53474">
    <property type="entry name" value="alpha/beta-Hydrolases"/>
    <property type="match status" value="1"/>
</dbReference>
<dbReference type="Pfam" id="PF23463">
    <property type="entry name" value="WWE_2"/>
    <property type="match status" value="1"/>
</dbReference>
<dbReference type="Pfam" id="PF23465">
    <property type="entry name" value="DUF7131"/>
    <property type="match status" value="1"/>
</dbReference>
<dbReference type="OrthoDB" id="69269at2759"/>
<dbReference type="EMBL" id="FM992689">
    <property type="protein sequence ID" value="CAX43568.1"/>
    <property type="molecule type" value="Genomic_DNA"/>
</dbReference>
<organism evidence="3 4">
    <name type="scientific">Candida dubliniensis (strain CD36 / ATCC MYA-646 / CBS 7987 / NCPF 3949 / NRRL Y-17841)</name>
    <name type="common">Yeast</name>
    <dbReference type="NCBI Taxonomy" id="573826"/>
    <lineage>
        <taxon>Eukaryota</taxon>
        <taxon>Fungi</taxon>
        <taxon>Dikarya</taxon>
        <taxon>Ascomycota</taxon>
        <taxon>Saccharomycotina</taxon>
        <taxon>Pichiomycetes</taxon>
        <taxon>Debaryomycetaceae</taxon>
        <taxon>Candida/Lodderomyces clade</taxon>
        <taxon>Candida</taxon>
    </lineage>
</organism>
<dbReference type="AlphaFoldDB" id="B9WAZ8"/>
<dbReference type="PROSITE" id="PS51043">
    <property type="entry name" value="DDHD"/>
    <property type="match status" value="1"/>
</dbReference>
<gene>
    <name evidence="2" type="ordered locus">Cd36_17910</name>
    <name evidence="3" type="ORF">CD36_17910</name>
</gene>
<name>B9WAZ8_CANDC</name>
<reference evidence="3 4" key="1">
    <citation type="journal article" date="2009" name="Genome Res.">
        <title>Comparative genomics of the fungal pathogens Candida dubliniensis and Candida albicans.</title>
        <authorList>
            <person name="Jackson A.P."/>
            <person name="Gamble J.A."/>
            <person name="Yeomans T."/>
            <person name="Moran G.P."/>
            <person name="Saunders D."/>
            <person name="Harris D."/>
            <person name="Aslett M."/>
            <person name="Barrell J.F."/>
            <person name="Butler G."/>
            <person name="Citiulo F."/>
            <person name="Coleman D.C."/>
            <person name="de Groot P.W.J."/>
            <person name="Goodwin T.J."/>
            <person name="Quail M.A."/>
            <person name="McQuillan J."/>
            <person name="Munro C.A."/>
            <person name="Pain A."/>
            <person name="Poulter R.T."/>
            <person name="Rajandream M.A."/>
            <person name="Renauld H."/>
            <person name="Spiering M.J."/>
            <person name="Tivey A."/>
            <person name="Gow N.A.R."/>
            <person name="Barrell B."/>
            <person name="Sullivan D.J."/>
            <person name="Berriman M."/>
        </authorList>
    </citation>
    <scope>NUCLEOTIDE SEQUENCE [LARGE SCALE GENOMIC DNA]</scope>
    <source>
        <strain evidence="4">CD36 / ATCC MYA-646 / CBS 7987 / NCPF 3949 / NRRL Y-17841</strain>
    </source>
</reference>
<dbReference type="SMART" id="SM01127">
    <property type="entry name" value="DDHD"/>
    <property type="match status" value="1"/>
</dbReference>
<dbReference type="RefSeq" id="XP_002418268.1">
    <property type="nucleotide sequence ID" value="XM_002418223.1"/>
</dbReference>
<dbReference type="EC" id="3.1.1.-" evidence="3"/>
<dbReference type="InterPro" id="IPR055555">
    <property type="entry name" value="PA-PLA1_DUF7131"/>
</dbReference>